<gene>
    <name evidence="10" type="primary">mscL</name>
    <name evidence="12" type="ORF">BBOMB_1236</name>
</gene>
<dbReference type="PRINTS" id="PR01264">
    <property type="entry name" value="MECHCHANNEL"/>
</dbReference>
<proteinExistence type="inferred from homology"/>
<comment type="caution">
    <text evidence="12">The sequence shown here is derived from an EMBL/GenBank/DDBJ whole genome shotgun (WGS) entry which is preliminary data.</text>
</comment>
<dbReference type="RefSeq" id="WP_044087545.1">
    <property type="nucleotide sequence ID" value="NZ_ATLK01000001.1"/>
</dbReference>
<evidence type="ECO:0000256" key="7">
    <source>
        <dbReference type="ARBA" id="ARBA00023065"/>
    </source>
</evidence>
<dbReference type="SUPFAM" id="SSF81330">
    <property type="entry name" value="Gated mechanosensitive channel"/>
    <property type="match status" value="1"/>
</dbReference>
<evidence type="ECO:0000313" key="12">
    <source>
        <dbReference type="EMBL" id="KFF31833.1"/>
    </source>
</evidence>
<dbReference type="InterPro" id="IPR001185">
    <property type="entry name" value="MS_channel"/>
</dbReference>
<dbReference type="NCBIfam" id="TIGR00220">
    <property type="entry name" value="mscL"/>
    <property type="match status" value="1"/>
</dbReference>
<dbReference type="Proteomes" id="UP000028730">
    <property type="component" value="Unassembled WGS sequence"/>
</dbReference>
<dbReference type="PANTHER" id="PTHR30266:SF2">
    <property type="entry name" value="LARGE-CONDUCTANCE MECHANOSENSITIVE CHANNEL"/>
    <property type="match status" value="1"/>
</dbReference>
<evidence type="ECO:0000256" key="6">
    <source>
        <dbReference type="ARBA" id="ARBA00022989"/>
    </source>
</evidence>
<comment type="similarity">
    <text evidence="2 10">Belongs to the MscL family.</text>
</comment>
<dbReference type="InterPro" id="IPR036019">
    <property type="entry name" value="MscL_channel"/>
</dbReference>
<dbReference type="HAMAP" id="MF_00115">
    <property type="entry name" value="MscL"/>
    <property type="match status" value="1"/>
</dbReference>
<keyword evidence="7 10" id="KW-0406">Ion transport</keyword>
<dbReference type="OrthoDB" id="9810350at2"/>
<evidence type="ECO:0000256" key="8">
    <source>
        <dbReference type="ARBA" id="ARBA00023136"/>
    </source>
</evidence>
<comment type="subcellular location">
    <subcellularLocation>
        <location evidence="1 10">Cell membrane</location>
        <topology evidence="1 10">Multi-pass membrane protein</topology>
    </subcellularLocation>
</comment>
<feature type="transmembrane region" description="Helical" evidence="10">
    <location>
        <begin position="65"/>
        <end position="90"/>
    </location>
</feature>
<keyword evidence="9 10" id="KW-0407">Ion channel</keyword>
<keyword evidence="8 10" id="KW-0472">Membrane</keyword>
<dbReference type="PANTHER" id="PTHR30266">
    <property type="entry name" value="MECHANOSENSITIVE CHANNEL MSCL"/>
    <property type="match status" value="1"/>
</dbReference>
<dbReference type="Pfam" id="PF01741">
    <property type="entry name" value="MscL"/>
    <property type="match status" value="1"/>
</dbReference>
<accession>A0A086BPG9</accession>
<dbReference type="InterPro" id="IPR037673">
    <property type="entry name" value="MSC/AndL"/>
</dbReference>
<dbReference type="PROSITE" id="PS01327">
    <property type="entry name" value="MSCL"/>
    <property type="match status" value="1"/>
</dbReference>
<evidence type="ECO:0000256" key="1">
    <source>
        <dbReference type="ARBA" id="ARBA00004651"/>
    </source>
</evidence>
<name>A0A086BPG9_9BIFI</name>
<evidence type="ECO:0000256" key="9">
    <source>
        <dbReference type="ARBA" id="ARBA00023303"/>
    </source>
</evidence>
<dbReference type="STRING" id="1341695.BBOMB_1236"/>
<dbReference type="eggNOG" id="COG1970">
    <property type="taxonomic scope" value="Bacteria"/>
</dbReference>
<dbReference type="EMBL" id="ATLK01000001">
    <property type="protein sequence ID" value="KFF31833.1"/>
    <property type="molecule type" value="Genomic_DNA"/>
</dbReference>
<evidence type="ECO:0000256" key="2">
    <source>
        <dbReference type="ARBA" id="ARBA00007254"/>
    </source>
</evidence>
<keyword evidence="13" id="KW-1185">Reference proteome</keyword>
<comment type="function">
    <text evidence="10">Channel that opens in response to stretch forces in the membrane lipid bilayer. May participate in the regulation of osmotic pressure changes within the cell.</text>
</comment>
<dbReference type="AlphaFoldDB" id="A0A086BPG9"/>
<keyword evidence="6 10" id="KW-1133">Transmembrane helix</keyword>
<evidence type="ECO:0000256" key="4">
    <source>
        <dbReference type="ARBA" id="ARBA00022475"/>
    </source>
</evidence>
<evidence type="ECO:0000256" key="5">
    <source>
        <dbReference type="ARBA" id="ARBA00022692"/>
    </source>
</evidence>
<keyword evidence="4 10" id="KW-1003">Cell membrane</keyword>
<dbReference type="Gene3D" id="1.10.1200.120">
    <property type="entry name" value="Large-conductance mechanosensitive channel, MscL, domain 1"/>
    <property type="match status" value="1"/>
</dbReference>
<evidence type="ECO:0000256" key="3">
    <source>
        <dbReference type="ARBA" id="ARBA00022448"/>
    </source>
</evidence>
<keyword evidence="3 10" id="KW-0813">Transport</keyword>
<dbReference type="GO" id="GO:0005886">
    <property type="term" value="C:plasma membrane"/>
    <property type="evidence" value="ECO:0007669"/>
    <property type="project" value="UniProtKB-SubCell"/>
</dbReference>
<comment type="subunit">
    <text evidence="10">Homopentamer.</text>
</comment>
<dbReference type="GO" id="GO:0008381">
    <property type="term" value="F:mechanosensitive monoatomic ion channel activity"/>
    <property type="evidence" value="ECO:0007669"/>
    <property type="project" value="UniProtKB-UniRule"/>
</dbReference>
<evidence type="ECO:0000256" key="10">
    <source>
        <dbReference type="HAMAP-Rule" id="MF_00115"/>
    </source>
</evidence>
<keyword evidence="5 10" id="KW-0812">Transmembrane</keyword>
<feature type="region of interest" description="Disordered" evidence="11">
    <location>
        <begin position="113"/>
        <end position="134"/>
    </location>
</feature>
<dbReference type="InterPro" id="IPR019823">
    <property type="entry name" value="Mechanosensitive_channel_CS"/>
</dbReference>
<evidence type="ECO:0000256" key="11">
    <source>
        <dbReference type="SAM" id="MobiDB-lite"/>
    </source>
</evidence>
<organism evidence="12 13">
    <name type="scientific">Bifidobacterium bombi DSM 19703</name>
    <dbReference type="NCBI Taxonomy" id="1341695"/>
    <lineage>
        <taxon>Bacteria</taxon>
        <taxon>Bacillati</taxon>
        <taxon>Actinomycetota</taxon>
        <taxon>Actinomycetes</taxon>
        <taxon>Bifidobacteriales</taxon>
        <taxon>Bifidobacteriaceae</taxon>
        <taxon>Bifidobacterium</taxon>
    </lineage>
</organism>
<sequence>MFKGFKEFISRGNMIDMAVGVVMGSAVTAVVNAIVKDLINPLISMFFGKPNMDNILNFTFNHATISFGGIFSALLNFLIMAAAIYFFIVVPINKFRDVSKVIVNKMGLVETQEDKKDEAKSDKQPEPAEADPRTIELLGRIADNLDAINRKTTITSRPVSPQS</sequence>
<reference evidence="12 13" key="1">
    <citation type="journal article" date="2014" name="Appl. Environ. Microbiol.">
        <title>Genomic encyclopedia of type strains of the genus Bifidobacterium.</title>
        <authorList>
            <person name="Milani C."/>
            <person name="Lugli G.A."/>
            <person name="Duranti S."/>
            <person name="Turroni F."/>
            <person name="Bottacini F."/>
            <person name="Mangifesta M."/>
            <person name="Sanchez B."/>
            <person name="Viappiani A."/>
            <person name="Mancabelli L."/>
            <person name="Taminiau B."/>
            <person name="Delcenserie V."/>
            <person name="Barrangou R."/>
            <person name="Margolles A."/>
            <person name="van Sinderen D."/>
            <person name="Ventura M."/>
        </authorList>
    </citation>
    <scope>NUCLEOTIDE SEQUENCE [LARGE SCALE GENOMIC DNA]</scope>
    <source>
        <strain evidence="12 13">DSM 19703</strain>
    </source>
</reference>
<protein>
    <recommendedName>
        <fullName evidence="10">Large-conductance mechanosensitive channel</fullName>
    </recommendedName>
</protein>
<evidence type="ECO:0000313" key="13">
    <source>
        <dbReference type="Proteomes" id="UP000028730"/>
    </source>
</evidence>
<feature type="transmembrane region" description="Helical" evidence="10">
    <location>
        <begin position="12"/>
        <end position="35"/>
    </location>
</feature>